<dbReference type="Proteomes" id="UP000293638">
    <property type="component" value="Unassembled WGS sequence"/>
</dbReference>
<protein>
    <submittedName>
        <fullName evidence="3">GH35 family endo-1,4-beta-xylanase</fullName>
    </submittedName>
</protein>
<dbReference type="EMBL" id="SGXD01000003">
    <property type="protein sequence ID" value="RZS87162.1"/>
    <property type="molecule type" value="Genomic_DNA"/>
</dbReference>
<keyword evidence="3" id="KW-0378">Hydrolase</keyword>
<dbReference type="PANTHER" id="PTHR12631">
    <property type="entry name" value="ALPHA-L-IDURONIDASE"/>
    <property type="match status" value="1"/>
</dbReference>
<evidence type="ECO:0000259" key="2">
    <source>
        <dbReference type="Pfam" id="PF11790"/>
    </source>
</evidence>
<dbReference type="RefSeq" id="WP_130493325.1">
    <property type="nucleotide sequence ID" value="NZ_SGXD01000003.1"/>
</dbReference>
<dbReference type="Gene3D" id="3.20.20.80">
    <property type="entry name" value="Glycosidases"/>
    <property type="match status" value="1"/>
</dbReference>
<evidence type="ECO:0000313" key="4">
    <source>
        <dbReference type="Proteomes" id="UP000293638"/>
    </source>
</evidence>
<dbReference type="SUPFAM" id="SSF51445">
    <property type="entry name" value="(Trans)glycosidases"/>
    <property type="match status" value="1"/>
</dbReference>
<dbReference type="PANTHER" id="PTHR12631:SF10">
    <property type="entry name" value="BETA-XYLOSIDASE-LIKE PROTEIN-RELATED"/>
    <property type="match status" value="1"/>
</dbReference>
<name>A0A4Q7NPY5_9ACTN</name>
<proteinExistence type="predicted"/>
<keyword evidence="3" id="KW-0858">Xylan degradation</keyword>
<dbReference type="Pfam" id="PF11790">
    <property type="entry name" value="Glyco_hydro_cc"/>
    <property type="match status" value="1"/>
</dbReference>
<dbReference type="GO" id="GO:0045493">
    <property type="term" value="P:xylan catabolic process"/>
    <property type="evidence" value="ECO:0007669"/>
    <property type="project" value="UniProtKB-KW"/>
</dbReference>
<evidence type="ECO:0000256" key="1">
    <source>
        <dbReference type="SAM" id="Phobius"/>
    </source>
</evidence>
<keyword evidence="1" id="KW-0812">Transmembrane</keyword>
<keyword evidence="1" id="KW-0472">Membrane</keyword>
<keyword evidence="4" id="KW-1185">Reference proteome</keyword>
<keyword evidence="3" id="KW-0624">Polysaccharide degradation</keyword>
<evidence type="ECO:0000313" key="3">
    <source>
        <dbReference type="EMBL" id="RZS87162.1"/>
    </source>
</evidence>
<dbReference type="InterPro" id="IPR017853">
    <property type="entry name" value="GH"/>
</dbReference>
<dbReference type="InterPro" id="IPR051923">
    <property type="entry name" value="Glycosyl_Hydrolase_39"/>
</dbReference>
<reference evidence="3 4" key="1">
    <citation type="submission" date="2019-02" db="EMBL/GenBank/DDBJ databases">
        <title>Genomic Encyclopedia of Type Strains, Phase IV (KMG-IV): sequencing the most valuable type-strain genomes for metagenomic binning, comparative biology and taxonomic classification.</title>
        <authorList>
            <person name="Goeker M."/>
        </authorList>
    </citation>
    <scope>NUCLEOTIDE SEQUENCE [LARGE SCALE GENOMIC DNA]</scope>
    <source>
        <strain evidence="3 4">DSM 45622</strain>
    </source>
</reference>
<feature type="domain" description="Asl1-like glycosyl hydrolase catalytic" evidence="2">
    <location>
        <begin position="184"/>
        <end position="352"/>
    </location>
</feature>
<comment type="caution">
    <text evidence="3">The sequence shown here is derived from an EMBL/GenBank/DDBJ whole genome shotgun (WGS) entry which is preliminary data.</text>
</comment>
<keyword evidence="1" id="KW-1133">Transmembrane helix</keyword>
<feature type="transmembrane region" description="Helical" evidence="1">
    <location>
        <begin position="25"/>
        <end position="48"/>
    </location>
</feature>
<dbReference type="GO" id="GO:0004553">
    <property type="term" value="F:hydrolase activity, hydrolyzing O-glycosyl compounds"/>
    <property type="evidence" value="ECO:0007669"/>
    <property type="project" value="TreeGrafter"/>
</dbReference>
<organism evidence="3 4">
    <name type="scientific">Motilibacter rhizosphaerae</name>
    <dbReference type="NCBI Taxonomy" id="598652"/>
    <lineage>
        <taxon>Bacteria</taxon>
        <taxon>Bacillati</taxon>
        <taxon>Actinomycetota</taxon>
        <taxon>Actinomycetes</taxon>
        <taxon>Motilibacterales</taxon>
        <taxon>Motilibacteraceae</taxon>
        <taxon>Motilibacter</taxon>
    </lineage>
</organism>
<accession>A0A4Q7NPY5</accession>
<dbReference type="AlphaFoldDB" id="A0A4Q7NPY5"/>
<dbReference type="OrthoDB" id="9802522at2"/>
<gene>
    <name evidence="3" type="ORF">EV189_2585</name>
</gene>
<sequence>MTVTAGLEEELPPDPRTRTRTRRGAVLAVLAVLLVLLLLTALAAYAAVRARRDPAPLALVDGPRVGAEQLGLNAVDPARWPEAPFGSLRLWDSGTTWADLEPAPGEWHWERLDALVAAAQQHGVRVLLTLGLTPAWAAARPGDASPYGGATSASEPADPATWTAYVTAVAQRYRGRIEAYELGNEPNLRMFSTSSPETTARLSTAGAAAVHAADPAATVVAPALAATSPGAEEWMRRFVAAGGLAGSQVVAFHAYPEQGSTPESLVTTVAAVRALVPAGLPLWATEVGWGLAQPTATRPAWLLTGGQARAYVARSLVALLRAGVVRTSWYGWTNQYVGLRLTRSDGSTDDGGRAYAAVASWLTGAGWGGCTDDAARGLVSCTLTRAAQGERDTLVWATGAPVRVTVPGRTRELRALDGSRRALRGHEGLEVGSEPVLLVQR</sequence>
<keyword evidence="3" id="KW-0326">Glycosidase</keyword>
<keyword evidence="3" id="KW-0119">Carbohydrate metabolism</keyword>
<dbReference type="InterPro" id="IPR024655">
    <property type="entry name" value="Asl1_glyco_hydro_catalytic"/>
</dbReference>